<dbReference type="Proteomes" id="UP000789901">
    <property type="component" value="Unassembled WGS sequence"/>
</dbReference>
<sequence length="154" mass="17785">VVTTLATKYKKLLLSSFNFSEITSLSERKEAVTKATLYHIYNCNADEHACQILKTSISNSKFENQHTYQNIYQYYYKESLNLYPAPTPLSSLPKQSIIHPTLNYSIFEKNETCSATFSKPFPAQTFSDLANEANNFYKLKNNAKSNIKRNTFYF</sequence>
<comment type="caution">
    <text evidence="1">The sequence shown here is derived from an EMBL/GenBank/DDBJ whole genome shotgun (WGS) entry which is preliminary data.</text>
</comment>
<gene>
    <name evidence="1" type="ORF">GMARGA_LOCUS34761</name>
</gene>
<name>A0ABN7WTH2_GIGMA</name>
<proteinExistence type="predicted"/>
<evidence type="ECO:0000313" key="2">
    <source>
        <dbReference type="Proteomes" id="UP000789901"/>
    </source>
</evidence>
<keyword evidence="2" id="KW-1185">Reference proteome</keyword>
<dbReference type="EMBL" id="CAJVQB010062093">
    <property type="protein sequence ID" value="CAG8840118.1"/>
    <property type="molecule type" value="Genomic_DNA"/>
</dbReference>
<protein>
    <submittedName>
        <fullName evidence="1">20019_t:CDS:1</fullName>
    </submittedName>
</protein>
<feature type="non-terminal residue" evidence="1">
    <location>
        <position position="1"/>
    </location>
</feature>
<accession>A0ABN7WTH2</accession>
<organism evidence="1 2">
    <name type="scientific">Gigaspora margarita</name>
    <dbReference type="NCBI Taxonomy" id="4874"/>
    <lineage>
        <taxon>Eukaryota</taxon>
        <taxon>Fungi</taxon>
        <taxon>Fungi incertae sedis</taxon>
        <taxon>Mucoromycota</taxon>
        <taxon>Glomeromycotina</taxon>
        <taxon>Glomeromycetes</taxon>
        <taxon>Diversisporales</taxon>
        <taxon>Gigasporaceae</taxon>
        <taxon>Gigaspora</taxon>
    </lineage>
</organism>
<reference evidence="1 2" key="1">
    <citation type="submission" date="2021-06" db="EMBL/GenBank/DDBJ databases">
        <authorList>
            <person name="Kallberg Y."/>
            <person name="Tangrot J."/>
            <person name="Rosling A."/>
        </authorList>
    </citation>
    <scope>NUCLEOTIDE SEQUENCE [LARGE SCALE GENOMIC DNA]</scope>
    <source>
        <strain evidence="1 2">120-4 pot B 10/14</strain>
    </source>
</reference>
<evidence type="ECO:0000313" key="1">
    <source>
        <dbReference type="EMBL" id="CAG8840118.1"/>
    </source>
</evidence>